<reference evidence="1" key="1">
    <citation type="journal article" date="2021" name="New Phytol.">
        <title>Evolutionary innovations through gain and loss of genes in the ectomycorrhizal Boletales.</title>
        <authorList>
            <person name="Wu G."/>
            <person name="Miyauchi S."/>
            <person name="Morin E."/>
            <person name="Kuo A."/>
            <person name="Drula E."/>
            <person name="Varga T."/>
            <person name="Kohler A."/>
            <person name="Feng B."/>
            <person name="Cao Y."/>
            <person name="Lipzen A."/>
            <person name="Daum C."/>
            <person name="Hundley H."/>
            <person name="Pangilinan J."/>
            <person name="Johnson J."/>
            <person name="Barry K."/>
            <person name="LaButti K."/>
            <person name="Ng V."/>
            <person name="Ahrendt S."/>
            <person name="Min B."/>
            <person name="Choi I.G."/>
            <person name="Park H."/>
            <person name="Plett J.M."/>
            <person name="Magnuson J."/>
            <person name="Spatafora J.W."/>
            <person name="Nagy L.G."/>
            <person name="Henrissat B."/>
            <person name="Grigoriev I.V."/>
            <person name="Yang Z.L."/>
            <person name="Xu J."/>
            <person name="Martin F.M."/>
        </authorList>
    </citation>
    <scope>NUCLEOTIDE SEQUENCE</scope>
    <source>
        <strain evidence="1">KUC20120723A-06</strain>
    </source>
</reference>
<dbReference type="Proteomes" id="UP000790709">
    <property type="component" value="Unassembled WGS sequence"/>
</dbReference>
<sequence>MPLARMFPHFKVTLRDLPGMAEQAKEVWGVNFPEAAVRDGVAFMPVDFLREVPIIG</sequence>
<dbReference type="EMBL" id="MU266408">
    <property type="protein sequence ID" value="KAH7925120.1"/>
    <property type="molecule type" value="Genomic_DNA"/>
</dbReference>
<evidence type="ECO:0000313" key="1">
    <source>
        <dbReference type="EMBL" id="KAH7925120.1"/>
    </source>
</evidence>
<organism evidence="1 2">
    <name type="scientific">Leucogyrophana mollusca</name>
    <dbReference type="NCBI Taxonomy" id="85980"/>
    <lineage>
        <taxon>Eukaryota</taxon>
        <taxon>Fungi</taxon>
        <taxon>Dikarya</taxon>
        <taxon>Basidiomycota</taxon>
        <taxon>Agaricomycotina</taxon>
        <taxon>Agaricomycetes</taxon>
        <taxon>Agaricomycetidae</taxon>
        <taxon>Boletales</taxon>
        <taxon>Boletales incertae sedis</taxon>
        <taxon>Leucogyrophana</taxon>
    </lineage>
</organism>
<proteinExistence type="predicted"/>
<gene>
    <name evidence="1" type="ORF">BV22DRAFT_1129234</name>
</gene>
<comment type="caution">
    <text evidence="1">The sequence shown here is derived from an EMBL/GenBank/DDBJ whole genome shotgun (WGS) entry which is preliminary data.</text>
</comment>
<name>A0ACB8BH32_9AGAM</name>
<protein>
    <submittedName>
        <fullName evidence="1">Uncharacterized protein</fullName>
    </submittedName>
</protein>
<keyword evidence="2" id="KW-1185">Reference proteome</keyword>
<evidence type="ECO:0000313" key="2">
    <source>
        <dbReference type="Proteomes" id="UP000790709"/>
    </source>
</evidence>
<accession>A0ACB8BH32</accession>